<sequence>MAKLDTMNKKRSRTVECQCFVTDLGRPDQHAKATGPPLEYLAECLKALESPAAALRELVIVHNAGSLGRLAFSQNLEAAETAAAMELNVTCPILLTQDVLRRFGDQANARGTLKIRIVNISSLLAIQVMPSWSLYSVGKAARDMHMKSVAADARRSGLDVRTLSWAPGPMDTKMVQEVLETCPDTDVRAQFQSMYESDTLVDARYSAAQLMVLLNEDFYENGSHKDIYDIGVPPPAPAPGSEQPLTPELLAEVPQRMQKQLLGERLYPHVARSRPEIAGRITSMLLEMENSEVLMLLQSEQHLQAKVDEARRLLELYSNVSPPVNPAEIAGQPPEVQRQYFGERLYPRVARYQPELAGKITGLLATPSRSS</sequence>
<dbReference type="GO" id="GO:0003723">
    <property type="term" value="F:RNA binding"/>
    <property type="evidence" value="ECO:0007669"/>
    <property type="project" value="InterPro"/>
</dbReference>
<accession>A0A1Q9CVP9</accession>
<dbReference type="SUPFAM" id="SSF51735">
    <property type="entry name" value="NAD(P)-binding Rossmann-fold domains"/>
    <property type="match status" value="1"/>
</dbReference>
<feature type="domain" description="PABC" evidence="5">
    <location>
        <begin position="242"/>
        <end position="319"/>
    </location>
</feature>
<comment type="caution">
    <text evidence="6">The sequence shown here is derived from an EMBL/GenBank/DDBJ whole genome shotgun (WGS) entry which is preliminary data.</text>
</comment>
<protein>
    <submittedName>
        <fullName evidence="6">Sepiapterin reductase</fullName>
    </submittedName>
</protein>
<keyword evidence="7" id="KW-1185">Reference proteome</keyword>
<dbReference type="InterPro" id="IPR002004">
    <property type="entry name" value="PABP_HYD_C"/>
</dbReference>
<evidence type="ECO:0000313" key="7">
    <source>
        <dbReference type="Proteomes" id="UP000186817"/>
    </source>
</evidence>
<dbReference type="GO" id="GO:0006729">
    <property type="term" value="P:tetrahydrobiopterin biosynthetic process"/>
    <property type="evidence" value="ECO:0007669"/>
    <property type="project" value="TreeGrafter"/>
</dbReference>
<feature type="domain" description="PABC" evidence="5">
    <location>
        <begin position="321"/>
        <end position="371"/>
    </location>
</feature>
<dbReference type="InterPro" id="IPR036053">
    <property type="entry name" value="PABP-dom"/>
</dbReference>
<dbReference type="InterPro" id="IPR051721">
    <property type="entry name" value="Biopterin_syn/organic_redct"/>
</dbReference>
<dbReference type="PROSITE" id="PS51309">
    <property type="entry name" value="PABC"/>
    <property type="match status" value="2"/>
</dbReference>
<reference evidence="6 7" key="1">
    <citation type="submission" date="2016-02" db="EMBL/GenBank/DDBJ databases">
        <title>Genome analysis of coral dinoflagellate symbionts highlights evolutionary adaptations to a symbiotic lifestyle.</title>
        <authorList>
            <person name="Aranda M."/>
            <person name="Li Y."/>
            <person name="Liew Y.J."/>
            <person name="Baumgarten S."/>
            <person name="Simakov O."/>
            <person name="Wilson M."/>
            <person name="Piel J."/>
            <person name="Ashoor H."/>
            <person name="Bougouffa S."/>
            <person name="Bajic V.B."/>
            <person name="Ryu T."/>
            <person name="Ravasi T."/>
            <person name="Bayer T."/>
            <person name="Micklem G."/>
            <person name="Kim H."/>
            <person name="Bhak J."/>
            <person name="Lajeunesse T.C."/>
            <person name="Voolstra C.R."/>
        </authorList>
    </citation>
    <scope>NUCLEOTIDE SEQUENCE [LARGE SCALE GENOMIC DNA]</scope>
    <source>
        <strain evidence="6 7">CCMP2467</strain>
    </source>
</reference>
<dbReference type="Pfam" id="PF00658">
    <property type="entry name" value="MLLE"/>
    <property type="match status" value="2"/>
</dbReference>
<dbReference type="GO" id="GO:0004757">
    <property type="term" value="F:sepiapterin reductase (NADP+) activity"/>
    <property type="evidence" value="ECO:0007669"/>
    <property type="project" value="TreeGrafter"/>
</dbReference>
<dbReference type="SMART" id="SM00517">
    <property type="entry name" value="PolyA"/>
    <property type="match status" value="2"/>
</dbReference>
<name>A0A1Q9CVP9_SYMMI</name>
<evidence type="ECO:0000256" key="4">
    <source>
        <dbReference type="ARBA" id="ARBA00023002"/>
    </source>
</evidence>
<evidence type="ECO:0000259" key="5">
    <source>
        <dbReference type="PROSITE" id="PS51309"/>
    </source>
</evidence>
<dbReference type="Proteomes" id="UP000186817">
    <property type="component" value="Unassembled WGS sequence"/>
</dbReference>
<dbReference type="InterPro" id="IPR002347">
    <property type="entry name" value="SDR_fam"/>
</dbReference>
<gene>
    <name evidence="6" type="primary">SPR</name>
    <name evidence="6" type="ORF">AK812_SmicGene31869</name>
</gene>
<organism evidence="6 7">
    <name type="scientific">Symbiodinium microadriaticum</name>
    <name type="common">Dinoflagellate</name>
    <name type="synonym">Zooxanthella microadriatica</name>
    <dbReference type="NCBI Taxonomy" id="2951"/>
    <lineage>
        <taxon>Eukaryota</taxon>
        <taxon>Sar</taxon>
        <taxon>Alveolata</taxon>
        <taxon>Dinophyceae</taxon>
        <taxon>Suessiales</taxon>
        <taxon>Symbiodiniaceae</taxon>
        <taxon>Symbiodinium</taxon>
    </lineage>
</organism>
<evidence type="ECO:0000256" key="1">
    <source>
        <dbReference type="ARBA" id="ARBA00004496"/>
    </source>
</evidence>
<dbReference type="PANTHER" id="PTHR44085:SF2">
    <property type="entry name" value="SEPIAPTERIN REDUCTASE"/>
    <property type="match status" value="1"/>
</dbReference>
<evidence type="ECO:0000313" key="6">
    <source>
        <dbReference type="EMBL" id="OLP86965.1"/>
    </source>
</evidence>
<evidence type="ECO:0000256" key="2">
    <source>
        <dbReference type="ARBA" id="ARBA00022490"/>
    </source>
</evidence>
<dbReference type="AlphaFoldDB" id="A0A1Q9CVP9"/>
<dbReference type="PANTHER" id="PTHR44085">
    <property type="entry name" value="SEPIAPTERIN REDUCTASE"/>
    <property type="match status" value="1"/>
</dbReference>
<dbReference type="Gene3D" id="1.10.1900.10">
    <property type="entry name" value="c-terminal domain of poly(a) binding protein"/>
    <property type="match status" value="2"/>
</dbReference>
<comment type="subcellular location">
    <subcellularLocation>
        <location evidence="1">Cytoplasm</location>
    </subcellularLocation>
</comment>
<dbReference type="OrthoDB" id="153074at2759"/>
<dbReference type="SUPFAM" id="SSF63570">
    <property type="entry name" value="PABC (PABP) domain"/>
    <property type="match status" value="2"/>
</dbReference>
<proteinExistence type="predicted"/>
<dbReference type="InterPro" id="IPR036291">
    <property type="entry name" value="NAD(P)-bd_dom_sf"/>
</dbReference>
<keyword evidence="3" id="KW-0521">NADP</keyword>
<dbReference type="Gene3D" id="3.40.50.720">
    <property type="entry name" value="NAD(P)-binding Rossmann-like Domain"/>
    <property type="match status" value="1"/>
</dbReference>
<keyword evidence="4" id="KW-0560">Oxidoreductase</keyword>
<dbReference type="EMBL" id="LSRX01000889">
    <property type="protein sequence ID" value="OLP86965.1"/>
    <property type="molecule type" value="Genomic_DNA"/>
</dbReference>
<evidence type="ECO:0000256" key="3">
    <source>
        <dbReference type="ARBA" id="ARBA00022857"/>
    </source>
</evidence>
<keyword evidence="2" id="KW-0963">Cytoplasm</keyword>
<dbReference type="Pfam" id="PF00106">
    <property type="entry name" value="adh_short"/>
    <property type="match status" value="1"/>
</dbReference>
<dbReference type="GO" id="GO:0005737">
    <property type="term" value="C:cytoplasm"/>
    <property type="evidence" value="ECO:0007669"/>
    <property type="project" value="UniProtKB-SubCell"/>
</dbReference>